<feature type="region of interest" description="Disordered" evidence="1">
    <location>
        <begin position="233"/>
        <end position="410"/>
    </location>
</feature>
<reference evidence="2" key="1">
    <citation type="submission" date="2021-03" db="EMBL/GenBank/DDBJ databases">
        <authorList>
            <person name="Li Z."/>
            <person name="Yang C."/>
        </authorList>
    </citation>
    <scope>NUCLEOTIDE SEQUENCE</scope>
    <source>
        <strain evidence="2">Dzin_1.0</strain>
        <tissue evidence="2">Leaf</tissue>
    </source>
</reference>
<organism evidence="2 3">
    <name type="scientific">Dioscorea zingiberensis</name>
    <dbReference type="NCBI Taxonomy" id="325984"/>
    <lineage>
        <taxon>Eukaryota</taxon>
        <taxon>Viridiplantae</taxon>
        <taxon>Streptophyta</taxon>
        <taxon>Embryophyta</taxon>
        <taxon>Tracheophyta</taxon>
        <taxon>Spermatophyta</taxon>
        <taxon>Magnoliopsida</taxon>
        <taxon>Liliopsida</taxon>
        <taxon>Dioscoreales</taxon>
        <taxon>Dioscoreaceae</taxon>
        <taxon>Dioscorea</taxon>
    </lineage>
</organism>
<feature type="compositionally biased region" description="Acidic residues" evidence="1">
    <location>
        <begin position="385"/>
        <end position="401"/>
    </location>
</feature>
<gene>
    <name evidence="2" type="ORF">J5N97_018923</name>
</gene>
<comment type="caution">
    <text evidence="2">The sequence shown here is derived from an EMBL/GenBank/DDBJ whole genome shotgun (WGS) entry which is preliminary data.</text>
</comment>
<dbReference type="AlphaFoldDB" id="A0A9D5CDN4"/>
<feature type="compositionally biased region" description="Basic and acidic residues" evidence="1">
    <location>
        <begin position="317"/>
        <end position="332"/>
    </location>
</feature>
<feature type="compositionally biased region" description="Basic and acidic residues" evidence="1">
    <location>
        <begin position="233"/>
        <end position="242"/>
    </location>
</feature>
<name>A0A9D5CDN4_9LILI</name>
<evidence type="ECO:0000313" key="2">
    <source>
        <dbReference type="EMBL" id="KAJ0970964.1"/>
    </source>
</evidence>
<feature type="compositionally biased region" description="Basic and acidic residues" evidence="1">
    <location>
        <begin position="254"/>
        <end position="279"/>
    </location>
</feature>
<dbReference type="EMBL" id="JAGGNH010000005">
    <property type="protein sequence ID" value="KAJ0970964.1"/>
    <property type="molecule type" value="Genomic_DNA"/>
</dbReference>
<evidence type="ECO:0000313" key="3">
    <source>
        <dbReference type="Proteomes" id="UP001085076"/>
    </source>
</evidence>
<keyword evidence="3" id="KW-1185">Reference proteome</keyword>
<feature type="region of interest" description="Disordered" evidence="1">
    <location>
        <begin position="131"/>
        <end position="186"/>
    </location>
</feature>
<feature type="region of interest" description="Disordered" evidence="1">
    <location>
        <begin position="424"/>
        <end position="449"/>
    </location>
</feature>
<dbReference type="Proteomes" id="UP001085076">
    <property type="component" value="Miscellaneous, Linkage group lg05"/>
</dbReference>
<protein>
    <submittedName>
        <fullName evidence="2">Uncharacterized protein</fullName>
    </submittedName>
</protein>
<proteinExistence type="predicted"/>
<evidence type="ECO:0000256" key="1">
    <source>
        <dbReference type="SAM" id="MobiDB-lite"/>
    </source>
</evidence>
<feature type="compositionally biased region" description="Polar residues" evidence="1">
    <location>
        <begin position="433"/>
        <end position="449"/>
    </location>
</feature>
<feature type="compositionally biased region" description="Gly residues" evidence="1">
    <location>
        <begin position="171"/>
        <end position="181"/>
    </location>
</feature>
<sequence>MAPLGPTPALKSPSDPQIRAPVVAQDANANPLTVKLTQGGAKQTPAANNNRSWARVVRNQREEVPNVIFPGPVLEKLRATITDTINIDPEMLARAHNAMRGKAVTAVDAGSSSTPATVHIKDYDMVTMPRPSEGQEERGLGPWMTQRSKGNYRGRGRGRGGGGRSDRGGHGGRGVGRGGGASDVPTTTHMVVDAHVPKHVPHHEHVPSQSSLEELKNGHVEEPQTAPYVDVQHVEAPSHERPVGYSTRGGHARGGKDDRLITFVKERTARDRSMEDKRGTRARSRSVNRLETRQVESSGNGGSRSEFHRRSTPSGSGRRDSGSPDRRRDTRGKNLMITSLRDEEEHGQRPNVHNSNPKGKARALNPPSSSHMGLVRRLSQALEQGEVDIPSDGDSIEEDEPPDRGEGPDVLVFEDPMKKIEACPMEASYPKDQGQQKSRPQPSSQDCCP</sequence>
<accession>A0A9D5CDN4</accession>
<reference evidence="2" key="2">
    <citation type="journal article" date="2022" name="Hortic Res">
        <title>The genome of Dioscorea zingiberensis sheds light on the biosynthesis, origin and evolution of the medicinally important diosgenin saponins.</title>
        <authorList>
            <person name="Li Y."/>
            <person name="Tan C."/>
            <person name="Li Z."/>
            <person name="Guo J."/>
            <person name="Li S."/>
            <person name="Chen X."/>
            <person name="Wang C."/>
            <person name="Dai X."/>
            <person name="Yang H."/>
            <person name="Song W."/>
            <person name="Hou L."/>
            <person name="Xu J."/>
            <person name="Tong Z."/>
            <person name="Xu A."/>
            <person name="Yuan X."/>
            <person name="Wang W."/>
            <person name="Yang Q."/>
            <person name="Chen L."/>
            <person name="Sun Z."/>
            <person name="Wang K."/>
            <person name="Pan B."/>
            <person name="Chen J."/>
            <person name="Bao Y."/>
            <person name="Liu F."/>
            <person name="Qi X."/>
            <person name="Gang D.R."/>
            <person name="Wen J."/>
            <person name="Li J."/>
        </authorList>
    </citation>
    <scope>NUCLEOTIDE SEQUENCE</scope>
    <source>
        <strain evidence="2">Dzin_1.0</strain>
    </source>
</reference>